<feature type="binding site" evidence="8">
    <location>
        <begin position="64"/>
        <end position="66"/>
    </location>
    <ligand>
        <name>L-glutamine</name>
        <dbReference type="ChEBI" id="CHEBI:58359"/>
    </ligand>
</feature>
<sequence length="218" mass="24560">MTTGNTQDLQDNKVIGVLALQGAFIEHIQHLNCCIDQNGYNLNVVAVRTAEELNHCDALIIPGGESTSMSLIAQRTGMYKPLYEFVRNPSKAIWGTCAGLIYISKEVSNEKELLKPLELVEIKVKRNAFGRQAQSFIQDCDFSDFAPGLHDFPTVFIRAPVIEEILDPKRVKPLYTLDNGLIVAAIQDENILATSFHPELADDVRFHDWFIKRFVIKQ</sequence>
<dbReference type="AlphaFoldDB" id="A0A4C2E854"/>
<dbReference type="PROSITE" id="PS01236">
    <property type="entry name" value="PDXT_SNO_1"/>
    <property type="match status" value="1"/>
</dbReference>
<feature type="active site" description="Nucleophile" evidence="7">
    <location>
        <position position="97"/>
    </location>
</feature>
<keyword evidence="3" id="KW-0378">Hydrolase</keyword>
<evidence type="ECO:0000256" key="8">
    <source>
        <dbReference type="PIRSR" id="PIRSR005639-2"/>
    </source>
</evidence>
<comment type="catalytic activity">
    <reaction evidence="6">
        <text>L-glutamine + H2O = L-glutamate + NH4(+)</text>
        <dbReference type="Rhea" id="RHEA:15889"/>
        <dbReference type="ChEBI" id="CHEBI:15377"/>
        <dbReference type="ChEBI" id="CHEBI:28938"/>
        <dbReference type="ChEBI" id="CHEBI:29985"/>
        <dbReference type="ChEBI" id="CHEBI:58359"/>
        <dbReference type="EC" id="3.5.1.2"/>
    </reaction>
</comment>
<dbReference type="GO" id="GO:0016829">
    <property type="term" value="F:lyase activity"/>
    <property type="evidence" value="ECO:0007669"/>
    <property type="project" value="UniProtKB-KW"/>
</dbReference>
<dbReference type="GO" id="GO:0042823">
    <property type="term" value="P:pyridoxal phosphate biosynthetic process"/>
    <property type="evidence" value="ECO:0007669"/>
    <property type="project" value="InterPro"/>
</dbReference>
<dbReference type="GO" id="GO:1903600">
    <property type="term" value="C:glutaminase complex"/>
    <property type="evidence" value="ECO:0007669"/>
    <property type="project" value="TreeGrafter"/>
</dbReference>
<comment type="similarity">
    <text evidence="1">Belongs to the glutaminase PdxT/SNO family.</text>
</comment>
<dbReference type="PROSITE" id="PS51273">
    <property type="entry name" value="GATASE_TYPE_1"/>
    <property type="match status" value="1"/>
</dbReference>
<evidence type="ECO:0000313" key="10">
    <source>
        <dbReference type="Proteomes" id="UP000301737"/>
    </source>
</evidence>
<dbReference type="InterPro" id="IPR002161">
    <property type="entry name" value="PdxT/SNO"/>
</dbReference>
<dbReference type="PROSITE" id="PS51130">
    <property type="entry name" value="PDXT_SNO_2"/>
    <property type="match status" value="1"/>
</dbReference>
<dbReference type="EMBL" id="BIMX01000010">
    <property type="protein sequence ID" value="GCE99436.1"/>
    <property type="molecule type" value="Genomic_DNA"/>
</dbReference>
<comment type="caution">
    <text evidence="9">The sequence shown here is derived from an EMBL/GenBank/DDBJ whole genome shotgun (WGS) entry which is preliminary data.</text>
</comment>
<evidence type="ECO:0000256" key="2">
    <source>
        <dbReference type="ARBA" id="ARBA00012918"/>
    </source>
</evidence>
<name>A0A4C2E854_9SACH</name>
<dbReference type="CDD" id="cd01749">
    <property type="entry name" value="GATase1_PB"/>
    <property type="match status" value="1"/>
</dbReference>
<feature type="binding site" evidence="8">
    <location>
        <position position="126"/>
    </location>
    <ligand>
        <name>L-glutamine</name>
        <dbReference type="ChEBI" id="CHEBI:58359"/>
    </ligand>
</feature>
<feature type="binding site" evidence="8">
    <location>
        <begin position="157"/>
        <end position="158"/>
    </location>
    <ligand>
        <name>L-glutamine</name>
        <dbReference type="ChEBI" id="CHEBI:58359"/>
    </ligand>
</feature>
<dbReference type="NCBIfam" id="TIGR03800">
    <property type="entry name" value="PLP_synth_Pdx2"/>
    <property type="match status" value="1"/>
</dbReference>
<evidence type="ECO:0000256" key="5">
    <source>
        <dbReference type="ARBA" id="ARBA00023239"/>
    </source>
</evidence>
<accession>A0A4C2E854</accession>
<feature type="active site" description="Charge relay system" evidence="7">
    <location>
        <position position="197"/>
    </location>
</feature>
<dbReference type="PANTHER" id="PTHR31559">
    <property type="entry name" value="PYRIDOXAL 5'-PHOSPHATE SYNTHASE SUBUNIT SNO"/>
    <property type="match status" value="1"/>
</dbReference>
<evidence type="ECO:0000256" key="3">
    <source>
        <dbReference type="ARBA" id="ARBA00022801"/>
    </source>
</evidence>
<organism evidence="9 10">
    <name type="scientific">Zygosaccharomyces mellis</name>
    <dbReference type="NCBI Taxonomy" id="42258"/>
    <lineage>
        <taxon>Eukaryota</taxon>
        <taxon>Fungi</taxon>
        <taxon>Dikarya</taxon>
        <taxon>Ascomycota</taxon>
        <taxon>Saccharomycotina</taxon>
        <taxon>Saccharomycetes</taxon>
        <taxon>Saccharomycetales</taxon>
        <taxon>Saccharomycetaceae</taxon>
        <taxon>Zygosaccharomyces</taxon>
    </lineage>
</organism>
<evidence type="ECO:0000313" key="9">
    <source>
        <dbReference type="EMBL" id="GCE99436.1"/>
    </source>
</evidence>
<dbReference type="PANTHER" id="PTHR31559:SF0">
    <property type="entry name" value="PYRIDOXAL 5'-PHOSPHATE SYNTHASE SUBUNIT SNO1-RELATED"/>
    <property type="match status" value="1"/>
</dbReference>
<keyword evidence="4" id="KW-0315">Glutamine amidotransferase</keyword>
<dbReference type="OrthoDB" id="2039at2759"/>
<gene>
    <name evidence="9" type="primary">SNO1</name>
    <name evidence="9" type="ORF">ZYGM_002055</name>
</gene>
<dbReference type="EC" id="3.5.1.2" evidence="2"/>
<proteinExistence type="inferred from homology"/>
<dbReference type="InterPro" id="IPR021196">
    <property type="entry name" value="PdxT/SNO_CS"/>
</dbReference>
<dbReference type="GO" id="GO:0004359">
    <property type="term" value="F:glutaminase activity"/>
    <property type="evidence" value="ECO:0007669"/>
    <property type="project" value="UniProtKB-EC"/>
</dbReference>
<evidence type="ECO:0000256" key="6">
    <source>
        <dbReference type="ARBA" id="ARBA00049534"/>
    </source>
</evidence>
<reference evidence="9 10" key="1">
    <citation type="submission" date="2019-01" db="EMBL/GenBank/DDBJ databases">
        <title>Draft Genome Sequencing of Zygosaccharomyces mellis Ca-7.</title>
        <authorList>
            <person name="Shiwa Y."/>
            <person name="Kanesaki Y."/>
            <person name="Ishige T."/>
            <person name="Mura K."/>
            <person name="Hori T."/>
            <person name="Tamura T."/>
        </authorList>
    </citation>
    <scope>NUCLEOTIDE SEQUENCE [LARGE SCALE GENOMIC DNA]</scope>
    <source>
        <strain evidence="9 10">Ca-7</strain>
    </source>
</reference>
<dbReference type="SUPFAM" id="SSF52317">
    <property type="entry name" value="Class I glutamine amidotransferase-like"/>
    <property type="match status" value="1"/>
</dbReference>
<feature type="active site" description="Charge relay system" evidence="7">
    <location>
        <position position="199"/>
    </location>
</feature>
<protein>
    <recommendedName>
        <fullName evidence="2">glutaminase</fullName>
        <ecNumber evidence="2">3.5.1.2</ecNumber>
    </recommendedName>
</protein>
<evidence type="ECO:0000256" key="4">
    <source>
        <dbReference type="ARBA" id="ARBA00022962"/>
    </source>
</evidence>
<dbReference type="Proteomes" id="UP000301737">
    <property type="component" value="Unassembled WGS sequence"/>
</dbReference>
<keyword evidence="5" id="KW-0456">Lyase</keyword>
<dbReference type="GO" id="GO:0008614">
    <property type="term" value="P:pyridoxine metabolic process"/>
    <property type="evidence" value="ECO:0007669"/>
    <property type="project" value="TreeGrafter"/>
</dbReference>
<keyword evidence="10" id="KW-1185">Reference proteome</keyword>
<dbReference type="Pfam" id="PF01174">
    <property type="entry name" value="SNO"/>
    <property type="match status" value="1"/>
</dbReference>
<evidence type="ECO:0000256" key="7">
    <source>
        <dbReference type="PIRSR" id="PIRSR005639-1"/>
    </source>
</evidence>
<evidence type="ECO:0000256" key="1">
    <source>
        <dbReference type="ARBA" id="ARBA00008345"/>
    </source>
</evidence>
<dbReference type="InterPro" id="IPR029062">
    <property type="entry name" value="Class_I_gatase-like"/>
</dbReference>
<dbReference type="HAMAP" id="MF_01615">
    <property type="entry name" value="PdxT"/>
    <property type="match status" value="1"/>
</dbReference>
<dbReference type="GO" id="GO:0005829">
    <property type="term" value="C:cytosol"/>
    <property type="evidence" value="ECO:0007669"/>
    <property type="project" value="TreeGrafter"/>
</dbReference>
<dbReference type="Gene3D" id="3.40.50.880">
    <property type="match status" value="1"/>
</dbReference>
<dbReference type="PIRSF" id="PIRSF005639">
    <property type="entry name" value="Glut_amidoT_SNO"/>
    <property type="match status" value="1"/>
</dbReference>